<sequence length="231" mass="26535">MIKEHIDSYDETNVRDFIDVFVQEDEKTGIQLMKTIGDLFSAGTETTATAIRWAVLFFLYHPEVQERMREEMSDVIVSKYGKPEDLPYCEAVVTEVLRCSNIVPLSVPHGVVCDTYFRGYFIPKDAIIVPNLDSVLHDPDMFPDPEEFRPDRFINDQGEFVNNEALIPFSSGRRICLGESLARMELFLFLTCMVQRFQFLPEVNLPLPSRKGILGITRSPEPYLCRILSIQ</sequence>
<organism evidence="5 6">
    <name type="scientific">Tegillarca granosa</name>
    <name type="common">Malaysian cockle</name>
    <name type="synonym">Anadara granosa</name>
    <dbReference type="NCBI Taxonomy" id="220873"/>
    <lineage>
        <taxon>Eukaryota</taxon>
        <taxon>Metazoa</taxon>
        <taxon>Spiralia</taxon>
        <taxon>Lophotrochozoa</taxon>
        <taxon>Mollusca</taxon>
        <taxon>Bivalvia</taxon>
        <taxon>Autobranchia</taxon>
        <taxon>Pteriomorphia</taxon>
        <taxon>Arcoida</taxon>
        <taxon>Arcoidea</taxon>
        <taxon>Arcidae</taxon>
        <taxon>Tegillarca</taxon>
    </lineage>
</organism>
<keyword evidence="2 4" id="KW-0479">Metal-binding</keyword>
<dbReference type="PROSITE" id="PS00086">
    <property type="entry name" value="CYTOCHROME_P450"/>
    <property type="match status" value="1"/>
</dbReference>
<keyword evidence="3 4" id="KW-0408">Iron</keyword>
<dbReference type="InterPro" id="IPR036396">
    <property type="entry name" value="Cyt_P450_sf"/>
</dbReference>
<dbReference type="PRINTS" id="PR00385">
    <property type="entry name" value="P450"/>
</dbReference>
<evidence type="ECO:0000313" key="5">
    <source>
        <dbReference type="EMBL" id="KAJ8297549.1"/>
    </source>
</evidence>
<keyword evidence="6" id="KW-1185">Reference proteome</keyword>
<evidence type="ECO:0000256" key="1">
    <source>
        <dbReference type="ARBA" id="ARBA00010617"/>
    </source>
</evidence>
<dbReference type="InterPro" id="IPR002403">
    <property type="entry name" value="Cyt_P450_E_grp-IV"/>
</dbReference>
<keyword evidence="4" id="KW-0560">Oxidoreductase</keyword>
<evidence type="ECO:0000256" key="4">
    <source>
        <dbReference type="RuleBase" id="RU000461"/>
    </source>
</evidence>
<dbReference type="PANTHER" id="PTHR24300">
    <property type="entry name" value="CYTOCHROME P450 508A4-RELATED"/>
    <property type="match status" value="1"/>
</dbReference>
<accession>A0ABQ9DWW3</accession>
<dbReference type="InterPro" id="IPR050182">
    <property type="entry name" value="Cytochrome_P450_fam2"/>
</dbReference>
<dbReference type="SUPFAM" id="SSF48264">
    <property type="entry name" value="Cytochrome P450"/>
    <property type="match status" value="1"/>
</dbReference>
<protein>
    <submittedName>
        <fullName evidence="5">Uncharacterized protein</fullName>
    </submittedName>
</protein>
<name>A0ABQ9DWW3_TEGGR</name>
<evidence type="ECO:0000256" key="3">
    <source>
        <dbReference type="ARBA" id="ARBA00023004"/>
    </source>
</evidence>
<evidence type="ECO:0000256" key="2">
    <source>
        <dbReference type="ARBA" id="ARBA00022723"/>
    </source>
</evidence>
<keyword evidence="4" id="KW-0503">Monooxygenase</keyword>
<dbReference type="InterPro" id="IPR017972">
    <property type="entry name" value="Cyt_P450_CS"/>
</dbReference>
<dbReference type="Pfam" id="PF00067">
    <property type="entry name" value="p450"/>
    <property type="match status" value="1"/>
</dbReference>
<dbReference type="Gene3D" id="1.10.630.10">
    <property type="entry name" value="Cytochrome P450"/>
    <property type="match status" value="1"/>
</dbReference>
<comment type="similarity">
    <text evidence="1 4">Belongs to the cytochrome P450 family.</text>
</comment>
<dbReference type="PANTHER" id="PTHR24300:SF403">
    <property type="entry name" value="CYTOCHROME P450 306A1"/>
    <property type="match status" value="1"/>
</dbReference>
<dbReference type="PRINTS" id="PR00465">
    <property type="entry name" value="EP450IV"/>
</dbReference>
<dbReference type="EMBL" id="JARBDR010000923">
    <property type="protein sequence ID" value="KAJ8297549.1"/>
    <property type="molecule type" value="Genomic_DNA"/>
</dbReference>
<dbReference type="InterPro" id="IPR001128">
    <property type="entry name" value="Cyt_P450"/>
</dbReference>
<gene>
    <name evidence="5" type="ORF">KUTeg_024080</name>
</gene>
<keyword evidence="4" id="KW-0349">Heme</keyword>
<reference evidence="5 6" key="1">
    <citation type="submission" date="2022-12" db="EMBL/GenBank/DDBJ databases">
        <title>Chromosome-level genome of Tegillarca granosa.</title>
        <authorList>
            <person name="Kim J."/>
        </authorList>
    </citation>
    <scope>NUCLEOTIDE SEQUENCE [LARGE SCALE GENOMIC DNA]</scope>
    <source>
        <strain evidence="5">Teg-2019</strain>
        <tissue evidence="5">Adductor muscle</tissue>
    </source>
</reference>
<evidence type="ECO:0000313" key="6">
    <source>
        <dbReference type="Proteomes" id="UP001217089"/>
    </source>
</evidence>
<dbReference type="Proteomes" id="UP001217089">
    <property type="component" value="Unassembled WGS sequence"/>
</dbReference>
<proteinExistence type="inferred from homology"/>
<comment type="caution">
    <text evidence="5">The sequence shown here is derived from an EMBL/GenBank/DDBJ whole genome shotgun (WGS) entry which is preliminary data.</text>
</comment>